<dbReference type="SMART" id="SM00233">
    <property type="entry name" value="PH"/>
    <property type="match status" value="4"/>
</dbReference>
<dbReference type="PANTHER" id="PTHR45899:SF5">
    <property type="entry name" value="ARF-GAP WITH RHO-GAP DOMAIN, ANK REPEAT AND PH DOMAIN-CONTAINING PROTEIN 1-LIKE"/>
    <property type="match status" value="1"/>
</dbReference>
<keyword evidence="2" id="KW-0479">Metal-binding</keyword>
<dbReference type="SMART" id="SM00324">
    <property type="entry name" value="RhoGAP"/>
    <property type="match status" value="1"/>
</dbReference>
<feature type="compositionally biased region" description="Polar residues" evidence="3">
    <location>
        <begin position="293"/>
        <end position="305"/>
    </location>
</feature>
<feature type="region of interest" description="Disordered" evidence="3">
    <location>
        <begin position="293"/>
        <end position="312"/>
    </location>
</feature>
<dbReference type="RefSeq" id="XP_042196547.1">
    <property type="nucleotide sequence ID" value="XM_042340613.1"/>
</dbReference>
<feature type="domain" description="Arf-GAP" evidence="5">
    <location>
        <begin position="556"/>
        <end position="689"/>
    </location>
</feature>
<dbReference type="InterPro" id="IPR037278">
    <property type="entry name" value="ARFGAP/RecO"/>
</dbReference>
<dbReference type="SMART" id="SM00105">
    <property type="entry name" value="ArfGap"/>
    <property type="match status" value="1"/>
</dbReference>
<dbReference type="InterPro" id="IPR052227">
    <property type="entry name" value="Arf-Rho-GAP_ANK-PH_domain"/>
</dbReference>
<dbReference type="PANTHER" id="PTHR45899">
    <property type="entry name" value="RHO GTPASE ACTIVATING PROTEIN AT 15B, ISOFORM C"/>
    <property type="match status" value="1"/>
</dbReference>
<keyword evidence="2" id="KW-0863">Zinc-finger</keyword>
<dbReference type="GeneID" id="103189365"/>
<evidence type="ECO:0000259" key="4">
    <source>
        <dbReference type="PROSITE" id="PS50003"/>
    </source>
</evidence>
<protein>
    <submittedName>
        <fullName evidence="7">Arf-GAP with Rho-GAP domain, ANK repeat and PH domain-containing protein 1-like</fullName>
    </submittedName>
</protein>
<dbReference type="PROSITE" id="PS50115">
    <property type="entry name" value="ARFGAP"/>
    <property type="match status" value="1"/>
</dbReference>
<dbReference type="InterPro" id="IPR008936">
    <property type="entry name" value="Rho_GTPase_activation_prot"/>
</dbReference>
<dbReference type="Gene3D" id="1.10.555.10">
    <property type="entry name" value="Rho GTPase activation protein"/>
    <property type="match status" value="1"/>
</dbReference>
<dbReference type="InterPro" id="IPR011993">
    <property type="entry name" value="PH-like_dom_sf"/>
</dbReference>
<keyword evidence="8" id="KW-1185">Reference proteome</keyword>
<dbReference type="AlphaFoldDB" id="A0A4W3I8P6"/>
<dbReference type="Pfam" id="PF01412">
    <property type="entry name" value="ArfGap"/>
    <property type="match status" value="1"/>
</dbReference>
<dbReference type="GO" id="GO:0005547">
    <property type="term" value="F:phosphatidylinositol-3,4,5-trisphosphate binding"/>
    <property type="evidence" value="ECO:0007669"/>
    <property type="project" value="TreeGrafter"/>
</dbReference>
<proteinExistence type="predicted"/>
<dbReference type="OrthoDB" id="29546at2759"/>
<dbReference type="Gene3D" id="2.30.29.30">
    <property type="entry name" value="Pleckstrin-homology domain (PH domain)/Phosphotyrosine-binding domain (PTB)"/>
    <property type="match status" value="2"/>
</dbReference>
<keyword evidence="1" id="KW-0343">GTPase activation</keyword>
<dbReference type="Gene3D" id="1.10.220.150">
    <property type="entry name" value="Arf GTPase activating protein"/>
    <property type="match status" value="1"/>
</dbReference>
<dbReference type="GO" id="GO:0005096">
    <property type="term" value="F:GTPase activator activity"/>
    <property type="evidence" value="ECO:0007669"/>
    <property type="project" value="UniProtKB-KW"/>
</dbReference>
<dbReference type="STRING" id="7868.ENSCMIP00000025137"/>
<feature type="domain" description="PH" evidence="4">
    <location>
        <begin position="360"/>
        <end position="448"/>
    </location>
</feature>
<feature type="domain" description="Rho-GAP" evidence="6">
    <location>
        <begin position="949"/>
        <end position="1136"/>
    </location>
</feature>
<dbReference type="Ensembl" id="ENSCMIT00000025550.1">
    <property type="protein sequence ID" value="ENSCMIP00000025137.1"/>
    <property type="gene ID" value="ENSCMIG00000011063.1"/>
</dbReference>
<organism evidence="7 8">
    <name type="scientific">Callorhinchus milii</name>
    <name type="common">Ghost shark</name>
    <dbReference type="NCBI Taxonomy" id="7868"/>
    <lineage>
        <taxon>Eukaryota</taxon>
        <taxon>Metazoa</taxon>
        <taxon>Chordata</taxon>
        <taxon>Craniata</taxon>
        <taxon>Vertebrata</taxon>
        <taxon>Chondrichthyes</taxon>
        <taxon>Holocephali</taxon>
        <taxon>Chimaeriformes</taxon>
        <taxon>Callorhinchidae</taxon>
        <taxon>Callorhinchus</taxon>
    </lineage>
</organism>
<evidence type="ECO:0000259" key="6">
    <source>
        <dbReference type="PROSITE" id="PS50238"/>
    </source>
</evidence>
<dbReference type="PROSITE" id="PS50003">
    <property type="entry name" value="PH_DOMAIN"/>
    <property type="match status" value="2"/>
</dbReference>
<evidence type="ECO:0000256" key="1">
    <source>
        <dbReference type="ARBA" id="ARBA00022468"/>
    </source>
</evidence>
<evidence type="ECO:0000256" key="2">
    <source>
        <dbReference type="PROSITE-ProRule" id="PRU00288"/>
    </source>
</evidence>
<accession>A0A4W3I8P6</accession>
<sequence>MDSPKQHSSGIGLKPDLKPRTVFLEDANIRELCSIAYQSPSPWAEEAASLDDVFTAPPLVDRHKPSSTTLQNGSPECCSCAHPTHHKHPNNAPSVLATSPEQDSSEKTEAMLNPTPTWDLPETPGCGLTRARTISRLLEKSKAPPLLRTRVSSPALFASFDTARSSLPQTRNMNNEVTQEISDQSEQQSSQSDGDSHAAGSDTTLHRWSDPVVELRPQPPEAPDSKQFAEFKSKSFEEEPQCPRSRLRRGFAVYGSRFRRRRKTLGAEAENGSDGCQPLRAFDVDGIKPSTTCRLGTEASTSSPTALPPAVKRQIPGGVQLSPVRVSCKMKGEVEWAKGGGVAGTEALGEQSHSSLESGSTEQEGWLDLQRPTRSKFWVRFDGKFMSCFKSDKDAYSEYVISVSSMELVRSRKEKRFILSTCSTEFVFKAETTGLRAEWLRALELGIKQHRDQHSSVAAASPSPPQWLGGQGHRGKLALRGFLSKVYTVIANDKLWLFRNEQDYRDGIGITNIHMNLASVKDSSGSTFHLVTPSRSFSFKGSSEQECSAWTAALEQSISHSLSSYEVAARVWEVVGNDQCADCQAERPEWASINLLVVICTRCAGQHRALGPIISKVRSLKMDSNIWTEPVIQLFEVIGNRGANQIWAGNVPPGEQIGPDSSSEQRQTFITAKYQLGKYQRLHPLTHQPHQLHQTLCRAVLTADIAEMVLLVFSGACVTAHSDTEPLTALQLAERVGNTTQLEFLRQNQHRVAAPVGSLDRGKPSTAPRYYLCALEANVLKFFSYESSETPCDSICLEQLLSLTRCDPGPQPGEDRGNVRLELLTTTGENYVIDGASSDCLQEWASCLARNVLPEAVPEGETGDFQLLGRLKVREAAVRRWSPAWALLTPHHLLLYLDNSSHEQLSLHSITELIHFTAGYVIAAAGTRLWYLKTHLLSNFEGWCTALSVAVSTAREQHTGDAEAPMLVTQCIRYITEHGMTSEGIYLGSGHRSKVIEVWELFQEPRVKVSAELGAGPELGVSEVAGALKKYFRELEENLFTVSSCGEWLSVSAVEDEEEKLGLYGELIENLPQRNRATLRALIDHLHCVQYFSSSNGMSADALSRVFGPILFQMDGTAGTSVRVVQDLLHNYITIFKVDVQELEERLEQMRESYLEE</sequence>
<dbReference type="InterPro" id="IPR001849">
    <property type="entry name" value="PH_domain"/>
</dbReference>
<dbReference type="SUPFAM" id="SSF50729">
    <property type="entry name" value="PH domain-like"/>
    <property type="match status" value="3"/>
</dbReference>
<dbReference type="GO" id="GO:0005737">
    <property type="term" value="C:cytoplasm"/>
    <property type="evidence" value="ECO:0007669"/>
    <property type="project" value="TreeGrafter"/>
</dbReference>
<reference evidence="8" key="2">
    <citation type="journal article" date="2007" name="PLoS Biol.">
        <title>Survey sequencing and comparative analysis of the elephant shark (Callorhinchus milii) genome.</title>
        <authorList>
            <person name="Venkatesh B."/>
            <person name="Kirkness E.F."/>
            <person name="Loh Y.H."/>
            <person name="Halpern A.L."/>
            <person name="Lee A.P."/>
            <person name="Johnson J."/>
            <person name="Dandona N."/>
            <person name="Viswanathan L.D."/>
            <person name="Tay A."/>
            <person name="Venter J.C."/>
            <person name="Strausberg R.L."/>
            <person name="Brenner S."/>
        </authorList>
    </citation>
    <scope>NUCLEOTIDE SEQUENCE [LARGE SCALE GENOMIC DNA]</scope>
</reference>
<reference evidence="7" key="4">
    <citation type="submission" date="2025-08" db="UniProtKB">
        <authorList>
            <consortium name="Ensembl"/>
        </authorList>
    </citation>
    <scope>IDENTIFICATION</scope>
</reference>
<dbReference type="GO" id="GO:0008360">
    <property type="term" value="P:regulation of cell shape"/>
    <property type="evidence" value="ECO:0007669"/>
    <property type="project" value="TreeGrafter"/>
</dbReference>
<feature type="region of interest" description="Disordered" evidence="3">
    <location>
        <begin position="178"/>
        <end position="209"/>
    </location>
</feature>
<dbReference type="InterPro" id="IPR038508">
    <property type="entry name" value="ArfGAP_dom_sf"/>
</dbReference>
<dbReference type="OMA" id="NEVQEGW"/>
<dbReference type="PROSITE" id="PS50238">
    <property type="entry name" value="RHOGAP"/>
    <property type="match status" value="1"/>
</dbReference>
<evidence type="ECO:0000313" key="7">
    <source>
        <dbReference type="Ensembl" id="ENSCMIP00000025137.1"/>
    </source>
</evidence>
<dbReference type="InParanoid" id="A0A4W3I8P6"/>
<name>A0A4W3I8P6_CALMI</name>
<dbReference type="GeneTree" id="ENSGT00940000157424"/>
<feature type="domain" description="PH" evidence="4">
    <location>
        <begin position="470"/>
        <end position="559"/>
    </location>
</feature>
<reference evidence="7" key="5">
    <citation type="submission" date="2025-09" db="UniProtKB">
        <authorList>
            <consortium name="Ensembl"/>
        </authorList>
    </citation>
    <scope>IDENTIFICATION</scope>
</reference>
<dbReference type="Pfam" id="PF00620">
    <property type="entry name" value="RhoGAP"/>
    <property type="match status" value="1"/>
</dbReference>
<dbReference type="SUPFAM" id="SSF48350">
    <property type="entry name" value="GTPase activation domain, GAP"/>
    <property type="match status" value="1"/>
</dbReference>
<dbReference type="GO" id="GO:0008270">
    <property type="term" value="F:zinc ion binding"/>
    <property type="evidence" value="ECO:0007669"/>
    <property type="project" value="UniProtKB-KW"/>
</dbReference>
<evidence type="ECO:0000256" key="3">
    <source>
        <dbReference type="SAM" id="MobiDB-lite"/>
    </source>
</evidence>
<dbReference type="SUPFAM" id="SSF57863">
    <property type="entry name" value="ArfGap/RecO-like zinc finger"/>
    <property type="match status" value="1"/>
</dbReference>
<dbReference type="Proteomes" id="UP000314986">
    <property type="component" value="Unassembled WGS sequence"/>
</dbReference>
<evidence type="ECO:0000259" key="5">
    <source>
        <dbReference type="PROSITE" id="PS50115"/>
    </source>
</evidence>
<dbReference type="InterPro" id="IPR000198">
    <property type="entry name" value="RhoGAP_dom"/>
</dbReference>
<reference evidence="8" key="3">
    <citation type="journal article" date="2014" name="Nature">
        <title>Elephant shark genome provides unique insights into gnathostome evolution.</title>
        <authorList>
            <consortium name="International Elephant Shark Genome Sequencing Consortium"/>
            <person name="Venkatesh B."/>
            <person name="Lee A.P."/>
            <person name="Ravi V."/>
            <person name="Maurya A.K."/>
            <person name="Lian M.M."/>
            <person name="Swann J.B."/>
            <person name="Ohta Y."/>
            <person name="Flajnik M.F."/>
            <person name="Sutoh Y."/>
            <person name="Kasahara M."/>
            <person name="Hoon S."/>
            <person name="Gangu V."/>
            <person name="Roy S.W."/>
            <person name="Irimia M."/>
            <person name="Korzh V."/>
            <person name="Kondrychyn I."/>
            <person name="Lim Z.W."/>
            <person name="Tay B.H."/>
            <person name="Tohari S."/>
            <person name="Kong K.W."/>
            <person name="Ho S."/>
            <person name="Lorente-Galdos B."/>
            <person name="Quilez J."/>
            <person name="Marques-Bonet T."/>
            <person name="Raney B.J."/>
            <person name="Ingham P.W."/>
            <person name="Tay A."/>
            <person name="Hillier L.W."/>
            <person name="Minx P."/>
            <person name="Boehm T."/>
            <person name="Wilson R.K."/>
            <person name="Brenner S."/>
            <person name="Warren W.C."/>
        </authorList>
    </citation>
    <scope>NUCLEOTIDE SEQUENCE [LARGE SCALE GENOMIC DNA]</scope>
</reference>
<keyword evidence="2" id="KW-0862">Zinc</keyword>
<dbReference type="InterPro" id="IPR001164">
    <property type="entry name" value="ArfGAP_dom"/>
</dbReference>
<dbReference type="GO" id="GO:0007165">
    <property type="term" value="P:signal transduction"/>
    <property type="evidence" value="ECO:0007669"/>
    <property type="project" value="InterPro"/>
</dbReference>
<reference evidence="8" key="1">
    <citation type="journal article" date="2006" name="Science">
        <title>Ancient noncoding elements conserved in the human genome.</title>
        <authorList>
            <person name="Venkatesh B."/>
            <person name="Kirkness E.F."/>
            <person name="Loh Y.H."/>
            <person name="Halpern A.L."/>
            <person name="Lee A.P."/>
            <person name="Johnson J."/>
            <person name="Dandona N."/>
            <person name="Viswanathan L.D."/>
            <person name="Tay A."/>
            <person name="Venter J.C."/>
            <person name="Strausberg R.L."/>
            <person name="Brenner S."/>
        </authorList>
    </citation>
    <scope>NUCLEOTIDE SEQUENCE [LARGE SCALE GENOMIC DNA]</scope>
</reference>
<evidence type="ECO:0000313" key="8">
    <source>
        <dbReference type="Proteomes" id="UP000314986"/>
    </source>
</evidence>
<dbReference type="PRINTS" id="PR00405">
    <property type="entry name" value="REVINTRACTNG"/>
</dbReference>
<dbReference type="RefSeq" id="XP_042196548.1">
    <property type="nucleotide sequence ID" value="XM_042340614.1"/>
</dbReference>
<feature type="compositionally biased region" description="Low complexity" evidence="3">
    <location>
        <begin position="182"/>
        <end position="202"/>
    </location>
</feature>
<gene>
    <name evidence="7" type="primary">LOC103189365</name>
</gene>